<protein>
    <submittedName>
        <fullName evidence="4">Neurosecretory protein VGF</fullName>
    </submittedName>
</protein>
<sequence>MTQSQFATSALILLVILLGITLTLPPATSVPVPTETHSPSDSHAPPPPGLRLPEGERDVREGKKGGLPRRERAEEEEEESELFGDMDPKTLAAVLLEAMNKPHGERMNGGVEDGSKDEERGEEEEGERQEEKGEEVRAALEEGADRDRDGREELELVMAAAAEQGTEERQREEEEERKRAQEEEERLTEKVTSRTTSQTVPVKEKQPPTVEERGEEVGVKEVGAREEVQKGPPTSQEIQQEEQEQLSPEEVQNLQTMLEELQNYNTANKRERESQAQEQRERESQAQEQRERESRGYNQHDTDQALMDNQIKPKVKGGYPLAMSKKKLKWQEETQKALNMPTYRGGNFMDHFDDNLAHQTAEDEEDDEGDEDEEEVLSPQEEERRAKEEQEEVRRQAKEAQRAKAEEEKLADIASDMLLQYMVKQDKGKYSNQNKKTLLSNAAEDKRSDEEVVSEDDDIDPQTIDKLIEISSKLHLPADDIVDIISDVEKKKKKDTPEMLPWQRPQQRPLVPPAAPAFDTQPSAPRNPTLNQPSPAINPLKAWFMDISSSKQDPNVWIKPRHKSFRTSSSNYPAYPFYQQRPYQGYYPLYFPPPKPKPRYYAKSSLNDLLSNSLDYDFDFPPKRRYRPWVQPRPRNPPVALRQKLYYPKYLLPSHPRTYNHLPIPMAKPRSSPPRGQVQPRRRHGYYYQAPPAPLVTRDQDYYGMQGLGQQQQDSDEDLENYIQQVFMKPRPRMYQ</sequence>
<feature type="compositionally biased region" description="Basic and acidic residues" evidence="1">
    <location>
        <begin position="166"/>
        <end position="192"/>
    </location>
</feature>
<dbReference type="STRING" id="8030.ENSSSAP00000039622"/>
<accession>A0A1S3N8J3</accession>
<evidence type="ECO:0000313" key="4">
    <source>
        <dbReference type="RefSeq" id="XP_014011803.1"/>
    </source>
</evidence>
<gene>
    <name evidence="4" type="primary">LOC106577895</name>
</gene>
<feature type="compositionally biased region" description="Basic and acidic residues" evidence="1">
    <location>
        <begin position="129"/>
        <end position="154"/>
    </location>
</feature>
<feature type="region of interest" description="Disordered" evidence="1">
    <location>
        <begin position="341"/>
        <end position="410"/>
    </location>
</feature>
<name>A0A1S3N8J3_SALSA</name>
<dbReference type="PaxDb" id="8030-ENSSSAP00000039622"/>
<proteinExistence type="predicted"/>
<feature type="region of interest" description="Disordered" evidence="1">
    <location>
        <begin position="491"/>
        <end position="533"/>
    </location>
</feature>
<keyword evidence="2" id="KW-0732">Signal</keyword>
<dbReference type="PANTHER" id="PTHR15159:SF2">
    <property type="entry name" value="NEUROSECRETORY PROTEIN VGF"/>
    <property type="match status" value="1"/>
</dbReference>
<dbReference type="KEGG" id="sasa:106577895"/>
<dbReference type="Bgee" id="ENSSSAG00000044211">
    <property type="expression patterns" value="Expressed in semen and 5 other cell types or tissues"/>
</dbReference>
<reference evidence="4" key="1">
    <citation type="submission" date="2025-08" db="UniProtKB">
        <authorList>
            <consortium name="RefSeq"/>
        </authorList>
    </citation>
    <scope>IDENTIFICATION</scope>
</reference>
<feature type="compositionally biased region" description="Acidic residues" evidence="1">
    <location>
        <begin position="74"/>
        <end position="84"/>
    </location>
</feature>
<keyword evidence="3" id="KW-1185">Reference proteome</keyword>
<feature type="signal peptide" evidence="2">
    <location>
        <begin position="1"/>
        <end position="29"/>
    </location>
</feature>
<evidence type="ECO:0000256" key="1">
    <source>
        <dbReference type="SAM" id="MobiDB-lite"/>
    </source>
</evidence>
<feature type="compositionally biased region" description="Basic and acidic residues" evidence="1">
    <location>
        <begin position="202"/>
        <end position="229"/>
    </location>
</feature>
<dbReference type="Proteomes" id="UP001652741">
    <property type="component" value="Chromosome ssa18"/>
</dbReference>
<feature type="compositionally biased region" description="Basic and acidic residues" evidence="1">
    <location>
        <begin position="53"/>
        <end position="73"/>
    </location>
</feature>
<feature type="region of interest" description="Disordered" evidence="1">
    <location>
        <begin position="27"/>
        <end position="317"/>
    </location>
</feature>
<dbReference type="InterPro" id="IPR026128">
    <property type="entry name" value="VGF"/>
</dbReference>
<dbReference type="RefSeq" id="XP_014011803.1">
    <property type="nucleotide sequence ID" value="XM_014156328.2"/>
</dbReference>
<feature type="region of interest" description="Disordered" evidence="1">
    <location>
        <begin position="425"/>
        <end position="458"/>
    </location>
</feature>
<feature type="compositionally biased region" description="Acidic residues" evidence="1">
    <location>
        <begin position="362"/>
        <end position="376"/>
    </location>
</feature>
<dbReference type="OMA" id="EMPGHRR"/>
<dbReference type="GO" id="GO:0005184">
    <property type="term" value="F:neuropeptide hormone activity"/>
    <property type="evidence" value="ECO:0007669"/>
    <property type="project" value="InterPro"/>
</dbReference>
<feature type="compositionally biased region" description="Basic and acidic residues" evidence="1">
    <location>
        <begin position="268"/>
        <end position="303"/>
    </location>
</feature>
<organism evidence="3 4">
    <name type="scientific">Salmo salar</name>
    <name type="common">Atlantic salmon</name>
    <dbReference type="NCBI Taxonomy" id="8030"/>
    <lineage>
        <taxon>Eukaryota</taxon>
        <taxon>Metazoa</taxon>
        <taxon>Chordata</taxon>
        <taxon>Craniata</taxon>
        <taxon>Vertebrata</taxon>
        <taxon>Euteleostomi</taxon>
        <taxon>Actinopterygii</taxon>
        <taxon>Neopterygii</taxon>
        <taxon>Teleostei</taxon>
        <taxon>Protacanthopterygii</taxon>
        <taxon>Salmoniformes</taxon>
        <taxon>Salmonidae</taxon>
        <taxon>Salmoninae</taxon>
        <taxon>Salmo</taxon>
    </lineage>
</organism>
<feature type="compositionally biased region" description="Polar residues" evidence="1">
    <location>
        <begin position="430"/>
        <end position="440"/>
    </location>
</feature>
<evidence type="ECO:0000313" key="3">
    <source>
        <dbReference type="Proteomes" id="UP001652741"/>
    </source>
</evidence>
<dbReference type="AlphaFoldDB" id="A0A1S3N8J3"/>
<feature type="compositionally biased region" description="Polar residues" evidence="1">
    <location>
        <begin position="520"/>
        <end position="533"/>
    </location>
</feature>
<dbReference type="OrthoDB" id="8926660at2759"/>
<evidence type="ECO:0000256" key="2">
    <source>
        <dbReference type="SAM" id="SignalP"/>
    </source>
</evidence>
<dbReference type="PANTHER" id="PTHR15159">
    <property type="entry name" value="NEUROSECRETORY PROTEIN VGF"/>
    <property type="match status" value="1"/>
</dbReference>
<dbReference type="GeneID" id="106577895"/>
<feature type="chain" id="PRO_5010363453" evidence="2">
    <location>
        <begin position="30"/>
        <end position="736"/>
    </location>
</feature>
<feature type="compositionally biased region" description="Basic and acidic residues" evidence="1">
    <location>
        <begin position="381"/>
        <end position="410"/>
    </location>
</feature>